<feature type="non-terminal residue" evidence="1">
    <location>
        <position position="1"/>
    </location>
</feature>
<protein>
    <submittedName>
        <fullName evidence="1">Uncharacterized protein</fullName>
    </submittedName>
</protein>
<reference evidence="1" key="1">
    <citation type="submission" date="2021-02" db="EMBL/GenBank/DDBJ databases">
        <authorList>
            <consortium name="DOE Joint Genome Institute"/>
            <person name="Ahrendt S."/>
            <person name="Looney B.P."/>
            <person name="Miyauchi S."/>
            <person name="Morin E."/>
            <person name="Drula E."/>
            <person name="Courty P.E."/>
            <person name="Chicoki N."/>
            <person name="Fauchery L."/>
            <person name="Kohler A."/>
            <person name="Kuo A."/>
            <person name="Labutti K."/>
            <person name="Pangilinan J."/>
            <person name="Lipzen A."/>
            <person name="Riley R."/>
            <person name="Andreopoulos W."/>
            <person name="He G."/>
            <person name="Johnson J."/>
            <person name="Barry K.W."/>
            <person name="Grigoriev I.V."/>
            <person name="Nagy L."/>
            <person name="Hibbett D."/>
            <person name="Henrissat B."/>
            <person name="Matheny P.B."/>
            <person name="Labbe J."/>
            <person name="Martin F."/>
        </authorList>
    </citation>
    <scope>NUCLEOTIDE SEQUENCE</scope>
    <source>
        <strain evidence="1">EC-137</strain>
    </source>
</reference>
<proteinExistence type="predicted"/>
<gene>
    <name evidence="1" type="ORF">K488DRAFT_34553</name>
</gene>
<accession>A0ACB8QM85</accession>
<comment type="caution">
    <text evidence="1">The sequence shown here is derived from an EMBL/GenBank/DDBJ whole genome shotgun (WGS) entry which is preliminary data.</text>
</comment>
<dbReference type="EMBL" id="MU273537">
    <property type="protein sequence ID" value="KAI0032740.1"/>
    <property type="molecule type" value="Genomic_DNA"/>
</dbReference>
<keyword evidence="2" id="KW-1185">Reference proteome</keyword>
<organism evidence="1 2">
    <name type="scientific">Vararia minispora EC-137</name>
    <dbReference type="NCBI Taxonomy" id="1314806"/>
    <lineage>
        <taxon>Eukaryota</taxon>
        <taxon>Fungi</taxon>
        <taxon>Dikarya</taxon>
        <taxon>Basidiomycota</taxon>
        <taxon>Agaricomycotina</taxon>
        <taxon>Agaricomycetes</taxon>
        <taxon>Russulales</taxon>
        <taxon>Lachnocladiaceae</taxon>
        <taxon>Vararia</taxon>
    </lineage>
</organism>
<dbReference type="Proteomes" id="UP000814128">
    <property type="component" value="Unassembled WGS sequence"/>
</dbReference>
<evidence type="ECO:0000313" key="1">
    <source>
        <dbReference type="EMBL" id="KAI0032740.1"/>
    </source>
</evidence>
<reference evidence="1" key="2">
    <citation type="journal article" date="2022" name="New Phytol.">
        <title>Evolutionary transition to the ectomycorrhizal habit in the genomes of a hyperdiverse lineage of mushroom-forming fungi.</title>
        <authorList>
            <person name="Looney B."/>
            <person name="Miyauchi S."/>
            <person name="Morin E."/>
            <person name="Drula E."/>
            <person name="Courty P.E."/>
            <person name="Kohler A."/>
            <person name="Kuo A."/>
            <person name="LaButti K."/>
            <person name="Pangilinan J."/>
            <person name="Lipzen A."/>
            <person name="Riley R."/>
            <person name="Andreopoulos W."/>
            <person name="He G."/>
            <person name="Johnson J."/>
            <person name="Nolan M."/>
            <person name="Tritt A."/>
            <person name="Barry K.W."/>
            <person name="Grigoriev I.V."/>
            <person name="Nagy L.G."/>
            <person name="Hibbett D."/>
            <person name="Henrissat B."/>
            <person name="Matheny P.B."/>
            <person name="Labbe J."/>
            <person name="Martin F.M."/>
        </authorList>
    </citation>
    <scope>NUCLEOTIDE SEQUENCE</scope>
    <source>
        <strain evidence="1">EC-137</strain>
    </source>
</reference>
<name>A0ACB8QM85_9AGAM</name>
<evidence type="ECO:0000313" key="2">
    <source>
        <dbReference type="Proteomes" id="UP000814128"/>
    </source>
</evidence>
<feature type="non-terminal residue" evidence="1">
    <location>
        <position position="378"/>
    </location>
</feature>
<sequence>KRIIVCCDGTWQDGIAVTKRYLLTNILHLARAINHTDERFSPPRPQIVFYQSGVGTESYGYVDVLQGDKVQEAYAFIAHNYEPGDEIFLFGFSRGAYTARMVAMVIEHIGVLDRTDMDSFAQIFLDLIARGKAEDNSDELKELDEKLKPWTQPNSPGKLRASCDESSFSVKCIGVFDTVGALGIPNELKFGLLDDRIRTLFGFPDSTLGAHVEQAYQALAIEETRKDFTCNKFYQSEAGKKKKQILQQCWFSGSHADIGGGFEQHDLSDIALFWMVASIENLLSINVSYLQSRLQPAAPWGAQPPHSATTGIYSLALTCVRPLPDGPNQKTNETVHASVREQKNIPDILKKVIETCPDLVQPLLPLEKQVKAAWRYDP</sequence>